<dbReference type="InterPro" id="IPR036388">
    <property type="entry name" value="WH-like_DNA-bd_sf"/>
</dbReference>
<accession>A0A919AY56</accession>
<evidence type="ECO:0000313" key="2">
    <source>
        <dbReference type="Proteomes" id="UP000630923"/>
    </source>
</evidence>
<dbReference type="Proteomes" id="UP000630923">
    <property type="component" value="Unassembled WGS sequence"/>
</dbReference>
<dbReference type="Pfam" id="PF13412">
    <property type="entry name" value="HTH_24"/>
    <property type="match status" value="1"/>
</dbReference>
<protein>
    <submittedName>
        <fullName evidence="1">Transcriptional regulator</fullName>
    </submittedName>
</protein>
<evidence type="ECO:0000313" key="1">
    <source>
        <dbReference type="EMBL" id="GHF29023.1"/>
    </source>
</evidence>
<dbReference type="EMBL" id="BNCI01000002">
    <property type="protein sequence ID" value="GHF29023.1"/>
    <property type="molecule type" value="Genomic_DNA"/>
</dbReference>
<name>A0A919AY56_9PROT</name>
<proteinExistence type="predicted"/>
<sequence length="207" mass="23280">MTTREKILFELKKYGVQTSQQIAETLGMTNMGARQHLLSMEEEGVVVCCQMSASGRGRPSKGWELTQKADIFFPDAHRDLSLDILEGVKTLFGQEGLDKLIDQRSETQRKVYEKELSQETSLGDRLDALSTVRSKEGYMAEKIETDDGYLFIENHCPICEAAKVCTGLCNKELEIFKSLFQGIADVERTEHKVSGARRCAYKVSPKS</sequence>
<dbReference type="SUPFAM" id="SSF46785">
    <property type="entry name" value="Winged helix' DNA-binding domain"/>
    <property type="match status" value="1"/>
</dbReference>
<comment type="caution">
    <text evidence="1">The sequence shown here is derived from an EMBL/GenBank/DDBJ whole genome shotgun (WGS) entry which is preliminary data.</text>
</comment>
<reference evidence="1" key="2">
    <citation type="submission" date="2020-09" db="EMBL/GenBank/DDBJ databases">
        <authorList>
            <person name="Sun Q."/>
            <person name="Kim S."/>
        </authorList>
    </citation>
    <scope>NUCLEOTIDE SEQUENCE</scope>
    <source>
        <strain evidence="1">KCTC 42590</strain>
    </source>
</reference>
<dbReference type="AlphaFoldDB" id="A0A919AY56"/>
<dbReference type="InterPro" id="IPR036390">
    <property type="entry name" value="WH_DNA-bd_sf"/>
</dbReference>
<dbReference type="RefSeq" id="WP_191253496.1">
    <property type="nucleotide sequence ID" value="NZ_BNCI01000002.1"/>
</dbReference>
<organism evidence="1 2">
    <name type="scientific">Kordiimonas sediminis</name>
    <dbReference type="NCBI Taxonomy" id="1735581"/>
    <lineage>
        <taxon>Bacteria</taxon>
        <taxon>Pseudomonadati</taxon>
        <taxon>Pseudomonadota</taxon>
        <taxon>Alphaproteobacteria</taxon>
        <taxon>Kordiimonadales</taxon>
        <taxon>Kordiimonadaceae</taxon>
        <taxon>Kordiimonas</taxon>
    </lineage>
</organism>
<dbReference type="Gene3D" id="1.10.10.10">
    <property type="entry name" value="Winged helix-like DNA-binding domain superfamily/Winged helix DNA-binding domain"/>
    <property type="match status" value="1"/>
</dbReference>
<reference evidence="1" key="1">
    <citation type="journal article" date="2014" name="Int. J. Syst. Evol. Microbiol.">
        <title>Complete genome sequence of Corynebacterium casei LMG S-19264T (=DSM 44701T), isolated from a smear-ripened cheese.</title>
        <authorList>
            <consortium name="US DOE Joint Genome Institute (JGI-PGF)"/>
            <person name="Walter F."/>
            <person name="Albersmeier A."/>
            <person name="Kalinowski J."/>
            <person name="Ruckert C."/>
        </authorList>
    </citation>
    <scope>NUCLEOTIDE SEQUENCE</scope>
    <source>
        <strain evidence="1">KCTC 42590</strain>
    </source>
</reference>
<keyword evidence="2" id="KW-1185">Reference proteome</keyword>
<gene>
    <name evidence="1" type="primary">azrR</name>
    <name evidence="1" type="ORF">GCM10017044_25340</name>
</gene>